<evidence type="ECO:0000313" key="1">
    <source>
        <dbReference type="EMBL" id="OAF62728.1"/>
    </source>
</evidence>
<dbReference type="EMBL" id="KV441387">
    <property type="protein sequence ID" value="OAF62728.1"/>
    <property type="molecule type" value="Genomic_DNA"/>
</dbReference>
<reference evidence="1" key="1">
    <citation type="submission" date="2016-03" db="EMBL/GenBank/DDBJ databases">
        <title>Updated assembly of Pseudogymnoascus destructans, the fungus causing white-nose syndrome of bats.</title>
        <authorList>
            <person name="Palmer J.M."/>
            <person name="Drees K.P."/>
            <person name="Foster J.T."/>
            <person name="Lindner D.L."/>
        </authorList>
    </citation>
    <scope>NUCLEOTIDE SEQUENCE [LARGE SCALE GENOMIC DNA]</scope>
    <source>
        <strain evidence="1">20631-21</strain>
    </source>
</reference>
<dbReference type="RefSeq" id="XP_024328000.1">
    <property type="nucleotide sequence ID" value="XM_024464951.1"/>
</dbReference>
<dbReference type="AlphaFoldDB" id="A0A177AKY7"/>
<dbReference type="GeneID" id="36284359"/>
<sequence length="89" mass="9819">MSILKLRDWLLSVSEVEYPTPQTVERSAEDGLPVAIKMASNFVGPSAMGKSFFAAGAEADVGRGMTQKRMRQGWRVAVTITHTHATKRR</sequence>
<dbReference type="Proteomes" id="UP000077154">
    <property type="component" value="Unassembled WGS sequence"/>
</dbReference>
<name>A0A177AKY7_9PEZI</name>
<gene>
    <name evidence="1" type="ORF">VC83_01268</name>
</gene>
<accession>A0A177AKY7</accession>
<protein>
    <submittedName>
        <fullName evidence="1">Uncharacterized protein</fullName>
    </submittedName>
</protein>
<organism evidence="1">
    <name type="scientific">Pseudogymnoascus destructans</name>
    <dbReference type="NCBI Taxonomy" id="655981"/>
    <lineage>
        <taxon>Eukaryota</taxon>
        <taxon>Fungi</taxon>
        <taxon>Dikarya</taxon>
        <taxon>Ascomycota</taxon>
        <taxon>Pezizomycotina</taxon>
        <taxon>Leotiomycetes</taxon>
        <taxon>Thelebolales</taxon>
        <taxon>Thelebolaceae</taxon>
        <taxon>Pseudogymnoascus</taxon>
    </lineage>
</organism>
<proteinExistence type="predicted"/>